<reference evidence="1 2" key="1">
    <citation type="submission" date="2019-05" db="EMBL/GenBank/DDBJ databases">
        <title>Another draft genome of Portunus trituberculatus and its Hox gene families provides insights of decapod evolution.</title>
        <authorList>
            <person name="Jeong J.-H."/>
            <person name="Song I."/>
            <person name="Kim S."/>
            <person name="Choi T."/>
            <person name="Kim D."/>
            <person name="Ryu S."/>
            <person name="Kim W."/>
        </authorList>
    </citation>
    <scope>NUCLEOTIDE SEQUENCE [LARGE SCALE GENOMIC DNA]</scope>
    <source>
        <tissue evidence="1">Muscle</tissue>
    </source>
</reference>
<dbReference type="Proteomes" id="UP000324222">
    <property type="component" value="Unassembled WGS sequence"/>
</dbReference>
<dbReference type="EMBL" id="VSRR010003278">
    <property type="protein sequence ID" value="MPC35449.1"/>
    <property type="molecule type" value="Genomic_DNA"/>
</dbReference>
<organism evidence="1 2">
    <name type="scientific">Portunus trituberculatus</name>
    <name type="common">Swimming crab</name>
    <name type="synonym">Neptunus trituberculatus</name>
    <dbReference type="NCBI Taxonomy" id="210409"/>
    <lineage>
        <taxon>Eukaryota</taxon>
        <taxon>Metazoa</taxon>
        <taxon>Ecdysozoa</taxon>
        <taxon>Arthropoda</taxon>
        <taxon>Crustacea</taxon>
        <taxon>Multicrustacea</taxon>
        <taxon>Malacostraca</taxon>
        <taxon>Eumalacostraca</taxon>
        <taxon>Eucarida</taxon>
        <taxon>Decapoda</taxon>
        <taxon>Pleocyemata</taxon>
        <taxon>Brachyura</taxon>
        <taxon>Eubrachyura</taxon>
        <taxon>Portunoidea</taxon>
        <taxon>Portunidae</taxon>
        <taxon>Portuninae</taxon>
        <taxon>Portunus</taxon>
    </lineage>
</organism>
<sequence length="67" mass="7526">MQHAVLVVRQCHPLAHEGLEQGQQPSSELLPSLTMKDSLGMCALHSWTDVTWNNGSLQVHLRLPRNK</sequence>
<keyword evidence="2" id="KW-1185">Reference proteome</keyword>
<dbReference type="AlphaFoldDB" id="A0A5B7EQN9"/>
<name>A0A5B7EQN9_PORTR</name>
<evidence type="ECO:0000313" key="1">
    <source>
        <dbReference type="EMBL" id="MPC35449.1"/>
    </source>
</evidence>
<comment type="caution">
    <text evidence="1">The sequence shown here is derived from an EMBL/GenBank/DDBJ whole genome shotgun (WGS) entry which is preliminary data.</text>
</comment>
<evidence type="ECO:0000313" key="2">
    <source>
        <dbReference type="Proteomes" id="UP000324222"/>
    </source>
</evidence>
<gene>
    <name evidence="1" type="ORF">E2C01_028872</name>
</gene>
<protein>
    <submittedName>
        <fullName evidence="1">Uncharacterized protein</fullName>
    </submittedName>
</protein>
<accession>A0A5B7EQN9</accession>
<proteinExistence type="predicted"/>